<accession>F4P4I1</accession>
<gene>
    <name evidence="2" type="ORF">BATDEDRAFT_25646</name>
</gene>
<dbReference type="AlphaFoldDB" id="F4P4I1"/>
<dbReference type="EMBL" id="GL882885">
    <property type="protein sequence ID" value="EGF79819.1"/>
    <property type="molecule type" value="Genomic_DNA"/>
</dbReference>
<organism evidence="2 3">
    <name type="scientific">Batrachochytrium dendrobatidis (strain JAM81 / FGSC 10211)</name>
    <name type="common">Frog chytrid fungus</name>
    <dbReference type="NCBI Taxonomy" id="684364"/>
    <lineage>
        <taxon>Eukaryota</taxon>
        <taxon>Fungi</taxon>
        <taxon>Fungi incertae sedis</taxon>
        <taxon>Chytridiomycota</taxon>
        <taxon>Chytridiomycota incertae sedis</taxon>
        <taxon>Chytridiomycetes</taxon>
        <taxon>Rhizophydiales</taxon>
        <taxon>Rhizophydiales incertae sedis</taxon>
        <taxon>Batrachochytrium</taxon>
    </lineage>
</organism>
<feature type="coiled-coil region" evidence="1">
    <location>
        <begin position="263"/>
        <end position="324"/>
    </location>
</feature>
<dbReference type="PANTHER" id="PTHR31935">
    <property type="entry name" value="COILED-COIL DOMAIN-CONTAINING PROTEIN 13"/>
    <property type="match status" value="1"/>
</dbReference>
<dbReference type="GeneID" id="18238832"/>
<dbReference type="HOGENOM" id="CLU_401679_0_0_1"/>
<dbReference type="InterPro" id="IPR038929">
    <property type="entry name" value="CCDC13"/>
</dbReference>
<evidence type="ECO:0000313" key="2">
    <source>
        <dbReference type="EMBL" id="EGF79819.1"/>
    </source>
</evidence>
<dbReference type="GO" id="GO:0031122">
    <property type="term" value="P:cytoplasmic microtubule organization"/>
    <property type="evidence" value="ECO:0000318"/>
    <property type="project" value="GO_Central"/>
</dbReference>
<evidence type="ECO:0000256" key="1">
    <source>
        <dbReference type="SAM" id="Coils"/>
    </source>
</evidence>
<reference evidence="2 3" key="1">
    <citation type="submission" date="2009-12" db="EMBL/GenBank/DDBJ databases">
        <title>The draft genome of Batrachochytrium dendrobatidis.</title>
        <authorList>
            <consortium name="US DOE Joint Genome Institute (JGI-PGF)"/>
            <person name="Kuo A."/>
            <person name="Salamov A."/>
            <person name="Schmutz J."/>
            <person name="Lucas S."/>
            <person name="Pitluck S."/>
            <person name="Rosenblum E."/>
            <person name="Stajich J."/>
            <person name="Eisen M."/>
            <person name="Grigoriev I.V."/>
        </authorList>
    </citation>
    <scope>NUCLEOTIDE SEQUENCE [LARGE SCALE GENOMIC DNA]</scope>
    <source>
        <strain evidence="3">JAM81 / FGSC 10211</strain>
    </source>
</reference>
<keyword evidence="1" id="KW-0175">Coiled coil</keyword>
<dbReference type="RefSeq" id="XP_006679495.1">
    <property type="nucleotide sequence ID" value="XM_006679432.1"/>
</dbReference>
<proteinExistence type="predicted"/>
<dbReference type="PANTHER" id="PTHR31935:SF1">
    <property type="entry name" value="COILED-COIL DOMAIN-CONTAINING PROTEIN 13"/>
    <property type="match status" value="1"/>
</dbReference>
<keyword evidence="3" id="KW-1185">Reference proteome</keyword>
<dbReference type="OrthoDB" id="10258312at2759"/>
<sequence>MAQTFPLVSNKSVKMNSEVIPRRTKLSQNQGGLSVLASGFDEDPFETSESDTDLDTGLVQYLSHPTEKTSQVLNKPIPPSFHFKKHNYFSVSDMGLDLEDEMETSTFGQSANLSNTAVSIQQSLAYPIGHVPLAQHIKPKAHVAPAADSESILKETDNQSVSQKTLAKSNSNLDIQNNTAVQPLDHMEQIISLQKTIEKYKAESRIKDKEIASLRKEVVGSQTGFPVGGADNTVTDMLLKPNMTKDAKVIELAKKARRLTVAYERERSMNATLQIQLKQQREAAVSRQEIESDDLKKLPRQSEIKVLKDKIAQITRKLEEERIAGQSLKSDIRLAQKALLLEIGDDAPIQNIVKGDVGGWKGRAEQIALLKDKVKELSRKLARMSSNSRISNANFTGEADHYDLKNRESIQKIESTRKSDLDKAIAELEQSRSNTSSIKSKCDALVARNRILEREVKDLRTKIGVLLRKGENDDRLIQALKQDAFKTKSDAERGQAAIFDRLRLLCADQEGQIQQLQTQLQEASNTSDCVKKHFATQTTPENIIPASEQTSQMNGLQSIIHSLKLEIESLRTLNSELEQRLNIFPSPSVNCEIERKAPSSCLKDGKTKKRTTTEEHAIPKQQDAIRMQNKLDLLVNENEALKMSIQSINDAKAKDLDMYKELLDTTRSMFDRDIKSLVDRLERQS</sequence>
<evidence type="ECO:0000313" key="3">
    <source>
        <dbReference type="Proteomes" id="UP000007241"/>
    </source>
</evidence>
<dbReference type="STRING" id="684364.F4P4I1"/>
<dbReference type="GO" id="GO:1905515">
    <property type="term" value="P:non-motile cilium assembly"/>
    <property type="evidence" value="ECO:0000318"/>
    <property type="project" value="GO_Central"/>
</dbReference>
<name>F4P4I1_BATDJ</name>
<dbReference type="OMA" id="YESYIAN"/>
<dbReference type="Proteomes" id="UP000007241">
    <property type="component" value="Unassembled WGS sequence"/>
</dbReference>
<feature type="coiled-coil region" evidence="1">
    <location>
        <begin position="499"/>
        <end position="533"/>
    </location>
</feature>
<feature type="coiled-coil region" evidence="1">
    <location>
        <begin position="442"/>
        <end position="469"/>
    </location>
</feature>
<dbReference type="InParanoid" id="F4P4I1"/>
<protein>
    <submittedName>
        <fullName evidence="2">Uncharacterized protein</fullName>
    </submittedName>
</protein>